<evidence type="ECO:0000313" key="2">
    <source>
        <dbReference type="EMBL" id="EDY17174.1"/>
    </source>
</evidence>
<keyword evidence="3" id="KW-1185">Reference proteome</keyword>
<evidence type="ECO:0000313" key="3">
    <source>
        <dbReference type="Proteomes" id="UP000005824"/>
    </source>
</evidence>
<proteinExistence type="predicted"/>
<accession>B4D8W6</accession>
<dbReference type="STRING" id="497964.CfE428DRAFT_5356"/>
<keyword evidence="1" id="KW-0472">Membrane</keyword>
<gene>
    <name evidence="2" type="ORF">CfE428DRAFT_5356</name>
</gene>
<dbReference type="InParanoid" id="B4D8W6"/>
<evidence type="ECO:0000256" key="1">
    <source>
        <dbReference type="SAM" id="Phobius"/>
    </source>
</evidence>
<keyword evidence="1" id="KW-1133">Transmembrane helix</keyword>
<comment type="caution">
    <text evidence="2">The sequence shown here is derived from an EMBL/GenBank/DDBJ whole genome shotgun (WGS) entry which is preliminary data.</text>
</comment>
<feature type="transmembrane region" description="Helical" evidence="1">
    <location>
        <begin position="6"/>
        <end position="25"/>
    </location>
</feature>
<keyword evidence="1" id="KW-0812">Transmembrane</keyword>
<organism evidence="2 3">
    <name type="scientific">Chthoniobacter flavus Ellin428</name>
    <dbReference type="NCBI Taxonomy" id="497964"/>
    <lineage>
        <taxon>Bacteria</taxon>
        <taxon>Pseudomonadati</taxon>
        <taxon>Verrucomicrobiota</taxon>
        <taxon>Spartobacteria</taxon>
        <taxon>Chthoniobacterales</taxon>
        <taxon>Chthoniobacteraceae</taxon>
        <taxon>Chthoniobacter</taxon>
    </lineage>
</organism>
<protein>
    <submittedName>
        <fullName evidence="2">Uncharacterized protein</fullName>
    </submittedName>
</protein>
<reference evidence="2 3" key="1">
    <citation type="journal article" date="2011" name="J. Bacteriol.">
        <title>Genome sequence of Chthoniobacter flavus Ellin428, an aerobic heterotrophic soil bacterium.</title>
        <authorList>
            <person name="Kant R."/>
            <person name="van Passel M.W."/>
            <person name="Palva A."/>
            <person name="Lucas S."/>
            <person name="Lapidus A."/>
            <person name="Glavina Del Rio T."/>
            <person name="Dalin E."/>
            <person name="Tice H."/>
            <person name="Bruce D."/>
            <person name="Goodwin L."/>
            <person name="Pitluck S."/>
            <person name="Larimer F.W."/>
            <person name="Land M.L."/>
            <person name="Hauser L."/>
            <person name="Sangwan P."/>
            <person name="de Vos W.M."/>
            <person name="Janssen P.H."/>
            <person name="Smidt H."/>
        </authorList>
    </citation>
    <scope>NUCLEOTIDE SEQUENCE [LARGE SCALE GENOMIC DNA]</scope>
    <source>
        <strain evidence="2 3">Ellin428</strain>
    </source>
</reference>
<sequence>MGNAIVIGFIALTGILCGIIALCGIPKYGTKGLLWPALTGILLWLGLGALAVPTFALVRKKAEAVLAARVRKVDFTPATHTPGAKRLQDAELAFSFDLPPGYQPVPAESVPKQFRYIYVKPGVGEPPSVIIVSLVGTGIPIAGQHVSPSDLPPGKDVTLTSFSWRGLAVDGFRVPEKTAQGNAINFNVQLPLKKRLVQVTFGGPATKEAALHSLAIQTLATFEGEPNWP</sequence>
<dbReference type="Proteomes" id="UP000005824">
    <property type="component" value="Unassembled WGS sequence"/>
</dbReference>
<dbReference type="EMBL" id="ABVL01000023">
    <property type="protein sequence ID" value="EDY17174.1"/>
    <property type="molecule type" value="Genomic_DNA"/>
</dbReference>
<name>B4D8W6_9BACT</name>
<dbReference type="AlphaFoldDB" id="B4D8W6"/>
<feature type="transmembrane region" description="Helical" evidence="1">
    <location>
        <begin position="32"/>
        <end position="52"/>
    </location>
</feature>